<evidence type="ECO:0000313" key="2">
    <source>
        <dbReference type="Proteomes" id="UP001341840"/>
    </source>
</evidence>
<sequence>MGPVNFARVRAAMRETSGTNEEPKRFEVFIATRTNRKRKEPDEAIQQDIEAFESRQASGETEDEAFQSLFGKEQPGRVRGYGRSITQADLRRHAEVSAINKQHQEKVSALESRLGAVLTQQEQQATQQQQQAEEIHGLRRMVKLLLLRSEPGMRPEEVEALLQNAQHSPIDANSGHGSTRVQTWVWIMMRILMKIKVAGYHHGIYLERMK</sequence>
<gene>
    <name evidence="1" type="ORF">PIB30_052935</name>
</gene>
<keyword evidence="2" id="KW-1185">Reference proteome</keyword>
<proteinExistence type="predicted"/>
<evidence type="ECO:0000313" key="1">
    <source>
        <dbReference type="EMBL" id="MED6197030.1"/>
    </source>
</evidence>
<dbReference type="Pfam" id="PF03004">
    <property type="entry name" value="Transposase_24"/>
    <property type="match status" value="1"/>
</dbReference>
<organism evidence="1 2">
    <name type="scientific">Stylosanthes scabra</name>
    <dbReference type="NCBI Taxonomy" id="79078"/>
    <lineage>
        <taxon>Eukaryota</taxon>
        <taxon>Viridiplantae</taxon>
        <taxon>Streptophyta</taxon>
        <taxon>Embryophyta</taxon>
        <taxon>Tracheophyta</taxon>
        <taxon>Spermatophyta</taxon>
        <taxon>Magnoliopsida</taxon>
        <taxon>eudicotyledons</taxon>
        <taxon>Gunneridae</taxon>
        <taxon>Pentapetalae</taxon>
        <taxon>rosids</taxon>
        <taxon>fabids</taxon>
        <taxon>Fabales</taxon>
        <taxon>Fabaceae</taxon>
        <taxon>Papilionoideae</taxon>
        <taxon>50 kb inversion clade</taxon>
        <taxon>dalbergioids sensu lato</taxon>
        <taxon>Dalbergieae</taxon>
        <taxon>Pterocarpus clade</taxon>
        <taxon>Stylosanthes</taxon>
    </lineage>
</organism>
<dbReference type="EMBL" id="JASCZI010211837">
    <property type="protein sequence ID" value="MED6197030.1"/>
    <property type="molecule type" value="Genomic_DNA"/>
</dbReference>
<name>A0ABU6XJI8_9FABA</name>
<dbReference type="Proteomes" id="UP001341840">
    <property type="component" value="Unassembled WGS sequence"/>
</dbReference>
<dbReference type="InterPro" id="IPR004252">
    <property type="entry name" value="Probable_transposase_24"/>
</dbReference>
<comment type="caution">
    <text evidence="1">The sequence shown here is derived from an EMBL/GenBank/DDBJ whole genome shotgun (WGS) entry which is preliminary data.</text>
</comment>
<reference evidence="1 2" key="1">
    <citation type="journal article" date="2023" name="Plants (Basel)">
        <title>Bridging the Gap: Combining Genomics and Transcriptomics Approaches to Understand Stylosanthes scabra, an Orphan Legume from the Brazilian Caatinga.</title>
        <authorList>
            <person name="Ferreira-Neto J.R.C."/>
            <person name="da Silva M.D."/>
            <person name="Binneck E."/>
            <person name="de Melo N.F."/>
            <person name="da Silva R.H."/>
            <person name="de Melo A.L.T.M."/>
            <person name="Pandolfi V."/>
            <person name="Bustamante F.O."/>
            <person name="Brasileiro-Vidal A.C."/>
            <person name="Benko-Iseppon A.M."/>
        </authorList>
    </citation>
    <scope>NUCLEOTIDE SEQUENCE [LARGE SCALE GENOMIC DNA]</scope>
    <source>
        <tissue evidence="1">Leaves</tissue>
    </source>
</reference>
<protein>
    <submittedName>
        <fullName evidence="1">Uncharacterized protein</fullName>
    </submittedName>
</protein>
<accession>A0ABU6XJI8</accession>